<proteinExistence type="predicted"/>
<keyword evidence="2" id="KW-1185">Reference proteome</keyword>
<dbReference type="AlphaFoldDB" id="A0A2T0WEH7"/>
<evidence type="ECO:0000313" key="2">
    <source>
        <dbReference type="Proteomes" id="UP000238392"/>
    </source>
</evidence>
<dbReference type="InterPro" id="IPR014718">
    <property type="entry name" value="GH-type_carb-bd"/>
</dbReference>
<dbReference type="GO" id="GO:0003824">
    <property type="term" value="F:catalytic activity"/>
    <property type="evidence" value="ECO:0007669"/>
    <property type="project" value="InterPro"/>
</dbReference>
<evidence type="ECO:0000313" key="1">
    <source>
        <dbReference type="EMBL" id="PRY85055.1"/>
    </source>
</evidence>
<accession>A0A2T0WEH7</accession>
<dbReference type="SUPFAM" id="SSF74650">
    <property type="entry name" value="Galactose mutarotase-like"/>
    <property type="match status" value="1"/>
</dbReference>
<dbReference type="Proteomes" id="UP000238392">
    <property type="component" value="Unassembled WGS sequence"/>
</dbReference>
<reference evidence="1 2" key="1">
    <citation type="submission" date="2018-03" db="EMBL/GenBank/DDBJ databases">
        <title>Genomic Encyclopedia of Archaeal and Bacterial Type Strains, Phase II (KMG-II): from individual species to whole genera.</title>
        <authorList>
            <person name="Goeker M."/>
        </authorList>
    </citation>
    <scope>NUCLEOTIDE SEQUENCE [LARGE SCALE GENOMIC DNA]</scope>
    <source>
        <strain evidence="1 2">DSM 100212</strain>
    </source>
</reference>
<name>A0A2T0WEH7_9RHOB</name>
<sequence>MIPASTFQPVDTATQSTLIWPDGSLSLQRRGAMIRDLTLRTEDGSIVRPLHTAPWVGTPEADGLTGLMQGLSGEWPCVPFGVAHDGLPAEWTAPSGWEDPFAHGYGAHHDWDIAVTPDSIEAQIDYPADHPIQSLRRRLTPSKHGITIELWVQPRRDCRLPIGLHPVFSLSSKPQSTEVIVHRANQVWSHPQVSSDDPTPARDNARSASLETIQSFHSSPLDFSRLPRLEQSETRLLALGCDGRVTLRDRGSGIQRHLDFDPEQFPFVMLWVSNQGRAAAPWSRRHLALGVEPVRAAFDLGTATSAQANPLSATGQDTTFDLRADQPFYTRYAISVSSGAAGPVDSR</sequence>
<dbReference type="InterPro" id="IPR011013">
    <property type="entry name" value="Gal_mutarotase_sf_dom"/>
</dbReference>
<dbReference type="RefSeq" id="WP_106267868.1">
    <property type="nucleotide sequence ID" value="NZ_PVTQ01000018.1"/>
</dbReference>
<evidence type="ECO:0008006" key="3">
    <source>
        <dbReference type="Google" id="ProtNLM"/>
    </source>
</evidence>
<comment type="caution">
    <text evidence="1">The sequence shown here is derived from an EMBL/GenBank/DDBJ whole genome shotgun (WGS) entry which is preliminary data.</text>
</comment>
<gene>
    <name evidence="1" type="ORF">CLV74_11826</name>
</gene>
<protein>
    <recommendedName>
        <fullName evidence="3">Galactose mutarotase-like enzyme</fullName>
    </recommendedName>
</protein>
<dbReference type="EMBL" id="PVTQ01000018">
    <property type="protein sequence ID" value="PRY85055.1"/>
    <property type="molecule type" value="Genomic_DNA"/>
</dbReference>
<dbReference type="GO" id="GO:0030246">
    <property type="term" value="F:carbohydrate binding"/>
    <property type="evidence" value="ECO:0007669"/>
    <property type="project" value="InterPro"/>
</dbReference>
<organism evidence="1 2">
    <name type="scientific">Donghicola tyrosinivorans</name>
    <dbReference type="NCBI Taxonomy" id="1652492"/>
    <lineage>
        <taxon>Bacteria</taxon>
        <taxon>Pseudomonadati</taxon>
        <taxon>Pseudomonadota</taxon>
        <taxon>Alphaproteobacteria</taxon>
        <taxon>Rhodobacterales</taxon>
        <taxon>Roseobacteraceae</taxon>
        <taxon>Donghicola</taxon>
    </lineage>
</organism>
<dbReference type="Gene3D" id="2.70.98.10">
    <property type="match status" value="1"/>
</dbReference>
<dbReference type="GO" id="GO:0005975">
    <property type="term" value="P:carbohydrate metabolic process"/>
    <property type="evidence" value="ECO:0007669"/>
    <property type="project" value="InterPro"/>
</dbReference>
<dbReference type="OrthoDB" id="7335506at2"/>